<dbReference type="AlphaFoldDB" id="A0A1I0YA71"/>
<evidence type="ECO:0000313" key="2">
    <source>
        <dbReference type="Proteomes" id="UP000183843"/>
    </source>
</evidence>
<evidence type="ECO:0000313" key="1">
    <source>
        <dbReference type="EMBL" id="SFB10161.1"/>
    </source>
</evidence>
<gene>
    <name evidence="1" type="ORF">SAMN05216587_11139</name>
</gene>
<sequence>MNLIELEKHMGKIKYYALLMANEVVNGEKTTVWTDYRNRAEGYIECISVAFDNEIGKQLEKYMWDSYKHIMEDK</sequence>
<dbReference type="RefSeq" id="WP_074816679.1">
    <property type="nucleotide sequence ID" value="NZ_FOJX01000011.1"/>
</dbReference>
<organism evidence="1 2">
    <name type="scientific">Selenomonas ruminantium</name>
    <dbReference type="NCBI Taxonomy" id="971"/>
    <lineage>
        <taxon>Bacteria</taxon>
        <taxon>Bacillati</taxon>
        <taxon>Bacillota</taxon>
        <taxon>Negativicutes</taxon>
        <taxon>Selenomonadales</taxon>
        <taxon>Selenomonadaceae</taxon>
        <taxon>Selenomonas</taxon>
    </lineage>
</organism>
<proteinExistence type="predicted"/>
<reference evidence="1 2" key="1">
    <citation type="submission" date="2016-10" db="EMBL/GenBank/DDBJ databases">
        <authorList>
            <person name="de Groot N.N."/>
        </authorList>
    </citation>
    <scope>NUCLEOTIDE SEQUENCE [LARGE SCALE GENOMIC DNA]</scope>
    <source>
        <strain evidence="1 2">L14</strain>
    </source>
</reference>
<dbReference type="EMBL" id="FOJX01000011">
    <property type="protein sequence ID" value="SFB10161.1"/>
    <property type="molecule type" value="Genomic_DNA"/>
</dbReference>
<protein>
    <submittedName>
        <fullName evidence="1">Uncharacterized protein</fullName>
    </submittedName>
</protein>
<dbReference type="Proteomes" id="UP000183843">
    <property type="component" value="Unassembled WGS sequence"/>
</dbReference>
<name>A0A1I0YA71_SELRU</name>
<accession>A0A1I0YA71</accession>